<accession>A0A7T6Z664</accession>
<dbReference type="KEGG" id="scia:HUG15_19875"/>
<dbReference type="RefSeq" id="WP_200125119.1">
    <property type="nucleotide sequence ID" value="NZ_CP054705.1"/>
</dbReference>
<protein>
    <submittedName>
        <fullName evidence="1">Uncharacterized protein</fullName>
    </submittedName>
</protein>
<organism evidence="1 2">
    <name type="scientific">Salicibibacter cibarius</name>
    <dbReference type="NCBI Taxonomy" id="2743000"/>
    <lineage>
        <taxon>Bacteria</taxon>
        <taxon>Bacillati</taxon>
        <taxon>Bacillota</taxon>
        <taxon>Bacilli</taxon>
        <taxon>Bacillales</taxon>
        <taxon>Bacillaceae</taxon>
        <taxon>Salicibibacter</taxon>
    </lineage>
</organism>
<evidence type="ECO:0000313" key="1">
    <source>
        <dbReference type="EMBL" id="QQK77619.1"/>
    </source>
</evidence>
<evidence type="ECO:0000313" key="2">
    <source>
        <dbReference type="Proteomes" id="UP000595823"/>
    </source>
</evidence>
<proteinExistence type="predicted"/>
<gene>
    <name evidence="1" type="ORF">HUG15_19875</name>
</gene>
<dbReference type="EMBL" id="CP054705">
    <property type="protein sequence ID" value="QQK77619.1"/>
    <property type="molecule type" value="Genomic_DNA"/>
</dbReference>
<dbReference type="Proteomes" id="UP000595823">
    <property type="component" value="Chromosome"/>
</dbReference>
<dbReference type="AlphaFoldDB" id="A0A7T6Z664"/>
<sequence>MDHLACVMDVQRRADKMLKKSGVTEHEAYVQAMTDVMHEQRKKIPTDQADHLHAFLLRNFGIE</sequence>
<name>A0A7T6Z664_9BACI</name>
<reference evidence="1 2" key="1">
    <citation type="submission" date="2020-06" db="EMBL/GenBank/DDBJ databases">
        <title>Genomic analysis of Salicibibacter sp. NKC5-3.</title>
        <authorList>
            <person name="Oh Y.J."/>
        </authorList>
    </citation>
    <scope>NUCLEOTIDE SEQUENCE [LARGE SCALE GENOMIC DNA]</scope>
    <source>
        <strain evidence="1 2">NKC5-3</strain>
    </source>
</reference>
<keyword evidence="2" id="KW-1185">Reference proteome</keyword>